<evidence type="ECO:0000256" key="3">
    <source>
        <dbReference type="ARBA" id="ARBA00023082"/>
    </source>
</evidence>
<dbReference type="PANTHER" id="PTHR30376">
    <property type="entry name" value="SIGMA FACTOR RPOH HEAT SHOCK RELATED"/>
    <property type="match status" value="1"/>
</dbReference>
<dbReference type="Pfam" id="PF04542">
    <property type="entry name" value="Sigma70_r2"/>
    <property type="match status" value="1"/>
</dbReference>
<reference evidence="7 8" key="1">
    <citation type="journal article" date="2012" name="J. Bacteriol.">
        <title>Genome Sequence of n-Alkane-Degrading Hydrocarboniphaga effusa Strain AP103T (ATCC BAA-332T).</title>
        <authorList>
            <person name="Chang H.K."/>
            <person name="Zylstra G.J."/>
            <person name="Chae J.C."/>
        </authorList>
    </citation>
    <scope>NUCLEOTIDE SEQUENCE [LARGE SCALE GENOMIC DNA]</scope>
    <source>
        <strain evidence="7 8">AP103</strain>
    </source>
</reference>
<accession>I8HY27</accession>
<dbReference type="GO" id="GO:0006352">
    <property type="term" value="P:DNA-templated transcription initiation"/>
    <property type="evidence" value="ECO:0007669"/>
    <property type="project" value="InterPro"/>
</dbReference>
<keyword evidence="3" id="KW-0731">Sigma factor</keyword>
<dbReference type="PRINTS" id="PR00046">
    <property type="entry name" value="SIGMA70FCT"/>
</dbReference>
<comment type="similarity">
    <text evidence="1">Belongs to the sigma-70 factor family.</text>
</comment>
<evidence type="ECO:0000256" key="1">
    <source>
        <dbReference type="ARBA" id="ARBA00007788"/>
    </source>
</evidence>
<evidence type="ECO:0000256" key="5">
    <source>
        <dbReference type="ARBA" id="ARBA00023163"/>
    </source>
</evidence>
<dbReference type="NCBIfam" id="NF005143">
    <property type="entry name" value="PRK06596.1"/>
    <property type="match status" value="1"/>
</dbReference>
<proteinExistence type="inferred from homology"/>
<gene>
    <name evidence="7" type="ORF">WQQ_35560</name>
</gene>
<dbReference type="STRING" id="1172194.WQQ_35560"/>
<dbReference type="InterPro" id="IPR013325">
    <property type="entry name" value="RNA_pol_sigma_r2"/>
</dbReference>
<comment type="caution">
    <text evidence="7">The sequence shown here is derived from an EMBL/GenBank/DDBJ whole genome shotgun (WGS) entry which is preliminary data.</text>
</comment>
<dbReference type="EMBL" id="AKGD01000003">
    <property type="protein sequence ID" value="EIT68361.1"/>
    <property type="molecule type" value="Genomic_DNA"/>
</dbReference>
<dbReference type="OrthoDB" id="9809557at2"/>
<dbReference type="GO" id="GO:0003677">
    <property type="term" value="F:DNA binding"/>
    <property type="evidence" value="ECO:0007669"/>
    <property type="project" value="UniProtKB-KW"/>
</dbReference>
<dbReference type="PANTHER" id="PTHR30376:SF3">
    <property type="entry name" value="RNA POLYMERASE SIGMA FACTOR RPOH"/>
    <property type="match status" value="1"/>
</dbReference>
<organism evidence="7 8">
    <name type="scientific">Hydrocarboniphaga effusa AP103</name>
    <dbReference type="NCBI Taxonomy" id="1172194"/>
    <lineage>
        <taxon>Bacteria</taxon>
        <taxon>Pseudomonadati</taxon>
        <taxon>Pseudomonadota</taxon>
        <taxon>Gammaproteobacteria</taxon>
        <taxon>Nevskiales</taxon>
        <taxon>Nevskiaceae</taxon>
        <taxon>Hydrocarboniphaga</taxon>
    </lineage>
</organism>
<keyword evidence="2" id="KW-0805">Transcription regulation</keyword>
<evidence type="ECO:0000256" key="2">
    <source>
        <dbReference type="ARBA" id="ARBA00023015"/>
    </source>
</evidence>
<dbReference type="InterPro" id="IPR013324">
    <property type="entry name" value="RNA_pol_sigma_r3/r4-like"/>
</dbReference>
<dbReference type="Gene3D" id="1.20.140.160">
    <property type="match status" value="1"/>
</dbReference>
<dbReference type="InterPro" id="IPR050813">
    <property type="entry name" value="Sigma-70_Factor"/>
</dbReference>
<dbReference type="RefSeq" id="WP_007186495.1">
    <property type="nucleotide sequence ID" value="NZ_AKGD01000003.1"/>
</dbReference>
<evidence type="ECO:0000259" key="6">
    <source>
        <dbReference type="PROSITE" id="PS00715"/>
    </source>
</evidence>
<dbReference type="PROSITE" id="PS00715">
    <property type="entry name" value="SIGMA70_1"/>
    <property type="match status" value="1"/>
</dbReference>
<protein>
    <recommendedName>
        <fullName evidence="6">RNA polymerase sigma-70 domain-containing protein</fullName>
    </recommendedName>
</protein>
<sequence length="292" mass="33278">MTLNLQSSRRRSIPPLRADNLDSYVRSVNRVPRLEKCRELELASRVRDGHDAAARDELVHANLRYVVHIARGYAGYGLPLADLIQQGNLGLLRAMSRFDPGMDVRLMTFATYHIRSEIHDFIVRNWRIVKIATTKAQRRLFFGLRSRRAEAGSLRDLEASAIADELHVDCADVYTMELRLGSADLSLDHAMNEMHDRLDLPGDDDVVATAAAAAQWSELQKKALYAAWSQLDERSKDIVRRRWIQNDKAGLRELSEQYDISMERMRQIQNRAISRIHDSMIAAGVDSRLAEA</sequence>
<dbReference type="InterPro" id="IPR014284">
    <property type="entry name" value="RNA_pol_sigma-70_dom"/>
</dbReference>
<dbReference type="Gene3D" id="1.20.120.1810">
    <property type="match status" value="1"/>
</dbReference>
<name>I8HY27_9GAMM</name>
<dbReference type="SUPFAM" id="SSF88659">
    <property type="entry name" value="Sigma3 and sigma4 domains of RNA polymerase sigma factors"/>
    <property type="match status" value="1"/>
</dbReference>
<keyword evidence="4" id="KW-0238">DNA-binding</keyword>
<dbReference type="NCBIfam" id="TIGR02937">
    <property type="entry name" value="sigma70-ECF"/>
    <property type="match status" value="1"/>
</dbReference>
<dbReference type="Proteomes" id="UP000003704">
    <property type="component" value="Unassembled WGS sequence"/>
</dbReference>
<dbReference type="PATRIC" id="fig|1172194.4.peg.3453"/>
<evidence type="ECO:0000313" key="8">
    <source>
        <dbReference type="Proteomes" id="UP000003704"/>
    </source>
</evidence>
<dbReference type="InterPro" id="IPR007630">
    <property type="entry name" value="RNA_pol_sigma70_r4"/>
</dbReference>
<keyword evidence="8" id="KW-1185">Reference proteome</keyword>
<evidence type="ECO:0000313" key="7">
    <source>
        <dbReference type="EMBL" id="EIT68361.1"/>
    </source>
</evidence>
<dbReference type="InterPro" id="IPR000943">
    <property type="entry name" value="RNA_pol_sigma70"/>
</dbReference>
<keyword evidence="5" id="KW-0804">Transcription</keyword>
<evidence type="ECO:0000256" key="4">
    <source>
        <dbReference type="ARBA" id="ARBA00023125"/>
    </source>
</evidence>
<dbReference type="SUPFAM" id="SSF88946">
    <property type="entry name" value="Sigma2 domain of RNA polymerase sigma factors"/>
    <property type="match status" value="1"/>
</dbReference>
<dbReference type="Pfam" id="PF04545">
    <property type="entry name" value="Sigma70_r4"/>
    <property type="match status" value="1"/>
</dbReference>
<dbReference type="InterPro" id="IPR007627">
    <property type="entry name" value="RNA_pol_sigma70_r2"/>
</dbReference>
<dbReference type="GO" id="GO:0016987">
    <property type="term" value="F:sigma factor activity"/>
    <property type="evidence" value="ECO:0007669"/>
    <property type="project" value="UniProtKB-KW"/>
</dbReference>
<feature type="domain" description="RNA polymerase sigma-70" evidence="6">
    <location>
        <begin position="82"/>
        <end position="95"/>
    </location>
</feature>
<dbReference type="AlphaFoldDB" id="I8HY27"/>